<dbReference type="HOGENOM" id="CLU_2068795_0_0_7"/>
<proteinExistence type="predicted"/>
<dbReference type="RefSeq" id="WP_023792782.1">
    <property type="nucleotide sequence ID" value="NC_023003.1"/>
</dbReference>
<dbReference type="KEGG" id="dpb:BABL1_gene_46"/>
<evidence type="ECO:0000313" key="4">
    <source>
        <dbReference type="Proteomes" id="UP000018769"/>
    </source>
</evidence>
<dbReference type="EMBL" id="HG793133">
    <property type="protein sequence ID" value="CDK30912.1"/>
    <property type="molecule type" value="Genomic_DNA"/>
</dbReference>
<feature type="region of interest" description="Disordered" evidence="1">
    <location>
        <begin position="1"/>
        <end position="46"/>
    </location>
</feature>
<accession>V6DH40</accession>
<sequence length="118" mass="13132">MVKNPRENGVHQRTTENGLAHDEEIRANMRANRETNPQSSQASHQLATISNEEVKGLGLLGAGSLLFVYTLGFFPALNWVVMAAAVALAFYGARSAHVWDRISQGYEYLKSLWDKNVK</sequence>
<organism evidence="3 4">
    <name type="scientific">Candidatus Babela massiliensis</name>
    <dbReference type="NCBI Taxonomy" id="673862"/>
    <lineage>
        <taxon>Bacteria</taxon>
        <taxon>Candidatus Babelota</taxon>
        <taxon>Candidatus Babeliae</taxon>
        <taxon>Candidatus Babeliales</taxon>
        <taxon>Candidatus Babeliaceae</taxon>
        <taxon>Candidatus Babela</taxon>
    </lineage>
</organism>
<feature type="compositionally biased region" description="Polar residues" evidence="1">
    <location>
        <begin position="34"/>
        <end position="46"/>
    </location>
</feature>
<evidence type="ECO:0000313" key="3">
    <source>
        <dbReference type="EMBL" id="CDK30912.1"/>
    </source>
</evidence>
<gene>
    <name evidence="3" type="ORF">BABL1_gene_46</name>
</gene>
<dbReference type="AlphaFoldDB" id="V6DH40"/>
<reference evidence="3 4" key="1">
    <citation type="journal article" date="2015" name="Biol. Direct">
        <title>Babela massiliensis, a representative of a widespread bacterial phylum with unusual adaptations to parasitism in amoebae.</title>
        <authorList>
            <person name="Pagnier I."/>
            <person name="Yutin N."/>
            <person name="Croce O."/>
            <person name="Makarova K.S."/>
            <person name="Wolf Y.I."/>
            <person name="Benamar S."/>
            <person name="Raoult D."/>
            <person name="Koonin E.V."/>
            <person name="La Scola B."/>
        </authorList>
    </citation>
    <scope>NUCLEOTIDE SEQUENCE [LARGE SCALE GENOMIC DNA]</scope>
    <source>
        <strain evidence="4">BABL1</strain>
    </source>
</reference>
<keyword evidence="2" id="KW-1133">Transmembrane helix</keyword>
<evidence type="ECO:0000256" key="1">
    <source>
        <dbReference type="SAM" id="MobiDB-lite"/>
    </source>
</evidence>
<protein>
    <submittedName>
        <fullName evidence="3">Uncharacterized protein</fullName>
    </submittedName>
</protein>
<feature type="compositionally biased region" description="Basic and acidic residues" evidence="1">
    <location>
        <begin position="1"/>
        <end position="33"/>
    </location>
</feature>
<keyword evidence="2" id="KW-0472">Membrane</keyword>
<name>V6DH40_9BACT</name>
<dbReference type="STRING" id="673862.BABL1_gene_46"/>
<keyword evidence="2" id="KW-0812">Transmembrane</keyword>
<dbReference type="Proteomes" id="UP000018769">
    <property type="component" value="Chromosome I"/>
</dbReference>
<keyword evidence="4" id="KW-1185">Reference proteome</keyword>
<feature type="transmembrane region" description="Helical" evidence="2">
    <location>
        <begin position="66"/>
        <end position="91"/>
    </location>
</feature>
<evidence type="ECO:0000256" key="2">
    <source>
        <dbReference type="SAM" id="Phobius"/>
    </source>
</evidence>